<feature type="region of interest" description="Disordered" evidence="1">
    <location>
        <begin position="75"/>
        <end position="99"/>
    </location>
</feature>
<gene>
    <name evidence="3" type="ORF">CBI38_22730</name>
</gene>
<reference evidence="3 4" key="1">
    <citation type="submission" date="2017-05" db="EMBL/GenBank/DDBJ databases">
        <title>Isolation of Rhodococcus sp. S2-17 biodegrading of BP-3.</title>
        <authorList>
            <person name="Lee Y."/>
            <person name="Kim K.H."/>
            <person name="Chun B.H."/>
            <person name="Jung H.S."/>
            <person name="Jeon C.O."/>
        </authorList>
    </citation>
    <scope>NUCLEOTIDE SEQUENCE [LARGE SCALE GENOMIC DNA]</scope>
    <source>
        <strain evidence="3 4">S2-17</strain>
    </source>
</reference>
<organism evidence="3 4">
    <name type="scientific">Rhodococcus oxybenzonivorans</name>
    <dbReference type="NCBI Taxonomy" id="1990687"/>
    <lineage>
        <taxon>Bacteria</taxon>
        <taxon>Bacillati</taxon>
        <taxon>Actinomycetota</taxon>
        <taxon>Actinomycetes</taxon>
        <taxon>Mycobacteriales</taxon>
        <taxon>Nocardiaceae</taxon>
        <taxon>Rhodococcus</taxon>
    </lineage>
</organism>
<dbReference type="EMBL" id="CP021354">
    <property type="protein sequence ID" value="AWK73956.1"/>
    <property type="molecule type" value="Genomic_DNA"/>
</dbReference>
<protein>
    <submittedName>
        <fullName evidence="3">Uncharacterized protein</fullName>
    </submittedName>
</protein>
<keyword evidence="4" id="KW-1185">Reference proteome</keyword>
<dbReference type="KEGG" id="roz:CBI38_22730"/>
<dbReference type="Proteomes" id="UP000245711">
    <property type="component" value="Chromosome"/>
</dbReference>
<feature type="transmembrane region" description="Helical" evidence="2">
    <location>
        <begin position="48"/>
        <end position="70"/>
    </location>
</feature>
<name>A0A2S2BZ87_9NOCA</name>
<evidence type="ECO:0000313" key="3">
    <source>
        <dbReference type="EMBL" id="AWK73956.1"/>
    </source>
</evidence>
<sequence length="99" mass="10212">MSCTRTTLLVAHRIFLDGGVVNPTRRTPWIFHAAGAVILFPLINTGNLALAALGSIFGVLPTALTYAVLLPYSASNSRSRSGTPASSLLASSATSPAAE</sequence>
<evidence type="ECO:0000256" key="1">
    <source>
        <dbReference type="SAM" id="MobiDB-lite"/>
    </source>
</evidence>
<keyword evidence="2" id="KW-0812">Transmembrane</keyword>
<feature type="compositionally biased region" description="Low complexity" evidence="1">
    <location>
        <begin position="83"/>
        <end position="99"/>
    </location>
</feature>
<accession>A0A2S2BZ87</accession>
<evidence type="ECO:0000256" key="2">
    <source>
        <dbReference type="SAM" id="Phobius"/>
    </source>
</evidence>
<proteinExistence type="predicted"/>
<keyword evidence="2" id="KW-0472">Membrane</keyword>
<evidence type="ECO:0000313" key="4">
    <source>
        <dbReference type="Proteomes" id="UP000245711"/>
    </source>
</evidence>
<keyword evidence="2" id="KW-1133">Transmembrane helix</keyword>
<dbReference type="AlphaFoldDB" id="A0A2S2BZ87"/>